<dbReference type="Gene3D" id="1.20.58.2190">
    <property type="match status" value="1"/>
</dbReference>
<organism evidence="2 3">
    <name type="scientific">Angomonas deanei</name>
    <dbReference type="NCBI Taxonomy" id="59799"/>
    <lineage>
        <taxon>Eukaryota</taxon>
        <taxon>Discoba</taxon>
        <taxon>Euglenozoa</taxon>
        <taxon>Kinetoplastea</taxon>
        <taxon>Metakinetoplastina</taxon>
        <taxon>Trypanosomatida</taxon>
        <taxon>Trypanosomatidae</taxon>
        <taxon>Strigomonadinae</taxon>
        <taxon>Angomonas</taxon>
    </lineage>
</organism>
<dbReference type="InterPro" id="IPR036339">
    <property type="entry name" value="PUB-like_dom_sf"/>
</dbReference>
<dbReference type="VEuPathDB" id="TriTrypDB:ADEAN_000306800"/>
<dbReference type="AlphaFoldDB" id="A0A7G2CA27"/>
<keyword evidence="1" id="KW-0812">Transmembrane</keyword>
<protein>
    <submittedName>
        <fullName evidence="2">PUB domain containing protein, putative</fullName>
    </submittedName>
</protein>
<evidence type="ECO:0000256" key="1">
    <source>
        <dbReference type="SAM" id="Phobius"/>
    </source>
</evidence>
<dbReference type="CDD" id="cd09212">
    <property type="entry name" value="PUB"/>
    <property type="match status" value="1"/>
</dbReference>
<name>A0A7G2CA27_9TRYP</name>
<sequence>MLLSSPPMEDQNDATSLSFLLAGITQLIAILTRIVTTPQEAKYRGISRQSSTYVQKLKFLENVGGDAVFEVCGFVRREVKSSSNNNNEAVVTSQWYLSDEKVKISVLKEAIRVLEEVQGEVETAIALVESTVDTEKENNNTNNSSNNNLSAPCALLSFCKGPVFPAGGDTTLLWS</sequence>
<reference evidence="2 3" key="1">
    <citation type="submission" date="2020-08" db="EMBL/GenBank/DDBJ databases">
        <authorList>
            <person name="Newling K."/>
            <person name="Davey J."/>
            <person name="Forrester S."/>
        </authorList>
    </citation>
    <scope>NUCLEOTIDE SEQUENCE [LARGE SCALE GENOMIC DNA]</scope>
    <source>
        <strain evidence="3">Crithidia deanei Carvalho (ATCC PRA-265)</strain>
    </source>
</reference>
<dbReference type="EMBL" id="LR877149">
    <property type="protein sequence ID" value="CAD2215613.1"/>
    <property type="molecule type" value="Genomic_DNA"/>
</dbReference>
<keyword evidence="1" id="KW-0472">Membrane</keyword>
<keyword evidence="3" id="KW-1185">Reference proteome</keyword>
<feature type="transmembrane region" description="Helical" evidence="1">
    <location>
        <begin position="16"/>
        <end position="35"/>
    </location>
</feature>
<evidence type="ECO:0000313" key="2">
    <source>
        <dbReference type="EMBL" id="CAD2215613.1"/>
    </source>
</evidence>
<evidence type="ECO:0000313" key="3">
    <source>
        <dbReference type="Proteomes" id="UP000515908"/>
    </source>
</evidence>
<accession>A0A7G2CA27</accession>
<dbReference type="Proteomes" id="UP000515908">
    <property type="component" value="Chromosome 05"/>
</dbReference>
<keyword evidence="1" id="KW-1133">Transmembrane helix</keyword>
<gene>
    <name evidence="2" type="ORF">ADEAN_000306800</name>
</gene>
<dbReference type="SUPFAM" id="SSF143503">
    <property type="entry name" value="PUG domain-like"/>
    <property type="match status" value="1"/>
</dbReference>
<proteinExistence type="predicted"/>